<feature type="region of interest" description="Disordered" evidence="1">
    <location>
        <begin position="1"/>
        <end position="20"/>
    </location>
</feature>
<feature type="compositionally biased region" description="Basic and acidic residues" evidence="1">
    <location>
        <begin position="79"/>
        <end position="90"/>
    </location>
</feature>
<organism evidence="2 3">
    <name type="scientific">Xylaria multiplex</name>
    <dbReference type="NCBI Taxonomy" id="323545"/>
    <lineage>
        <taxon>Eukaryota</taxon>
        <taxon>Fungi</taxon>
        <taxon>Dikarya</taxon>
        <taxon>Ascomycota</taxon>
        <taxon>Pezizomycotina</taxon>
        <taxon>Sordariomycetes</taxon>
        <taxon>Xylariomycetidae</taxon>
        <taxon>Xylariales</taxon>
        <taxon>Xylariaceae</taxon>
        <taxon>Xylaria</taxon>
    </lineage>
</organism>
<feature type="compositionally biased region" description="Basic residues" evidence="1">
    <location>
        <begin position="596"/>
        <end position="609"/>
    </location>
</feature>
<sequence>MAHNFDTTSSTPTSSPSDILGDIKIRHPLVKIPSAQKDLLRRPGTWASLLGQGSLNRLINVPPNVLDGVKASYTRQRRATELKSVDRDVADAPEPSGSQSPPPRVENGDESVGEGVGEDASWSQSPESHLRPPRIESEEPDQPFITQLDFEKSPPQPTIVTSPLGKFKPPEFPLSSQGPEDELEVEVPVALTYNPAPINKSPLPMLATPPSAQVVPCTFEQSICDGPASASEKSDLQRKHKPKKRMYKHVPELYRGPKQHTMLPHSNRNIGSTKAIVALSHNTNLEITSSVPDTSSTIIPSTTTDQRIESEKHTEVWDARSDQTLTYNANLSSKSPRDPLAIRTSLYDDFIRAWVEGYLPYIRDCDEAQPPRKALRAIEWYNEIDDDPLFTSRVVTRQNLQSILNFYPNELEIAQLSLGISLSQGPSERSVSNSQTELHAQESYISQSLDSAQRWNEKKTTRKSVGRSGAESSVSGVSPTLKAKLLPSVSNKQVPAPSSFGGIETRPAQHKGAARSLSESMEHNKRVAIDELRSEGAKRIFKGPTLDARSRMWSDSGSAASSHSERSRGTSQTYVPLESTAEKKSAEPAGDPIERRARKLKEHFKKQKAKRDSIASSAPIPNTPPLTQK</sequence>
<protein>
    <submittedName>
        <fullName evidence="2">Uncharacterized protein</fullName>
    </submittedName>
</protein>
<dbReference type="InParanoid" id="A0A7C8MNZ2"/>
<dbReference type="OrthoDB" id="3538943at2759"/>
<feature type="compositionally biased region" description="Low complexity" evidence="1">
    <location>
        <begin position="7"/>
        <end position="17"/>
    </location>
</feature>
<feature type="compositionally biased region" description="Low complexity" evidence="1">
    <location>
        <begin position="551"/>
        <end position="562"/>
    </location>
</feature>
<gene>
    <name evidence="2" type="ORF">GQX73_g8938</name>
</gene>
<feature type="region of interest" description="Disordered" evidence="1">
    <location>
        <begin position="449"/>
        <end position="523"/>
    </location>
</feature>
<evidence type="ECO:0000313" key="3">
    <source>
        <dbReference type="Proteomes" id="UP000481858"/>
    </source>
</evidence>
<evidence type="ECO:0000313" key="2">
    <source>
        <dbReference type="EMBL" id="KAF2964627.1"/>
    </source>
</evidence>
<evidence type="ECO:0000256" key="1">
    <source>
        <dbReference type="SAM" id="MobiDB-lite"/>
    </source>
</evidence>
<feature type="region of interest" description="Disordered" evidence="1">
    <location>
        <begin position="541"/>
        <end position="629"/>
    </location>
</feature>
<feature type="region of interest" description="Disordered" evidence="1">
    <location>
        <begin position="79"/>
        <end position="167"/>
    </location>
</feature>
<feature type="compositionally biased region" description="Polar residues" evidence="1">
    <location>
        <begin position="614"/>
        <end position="629"/>
    </location>
</feature>
<dbReference type="AlphaFoldDB" id="A0A7C8MNZ2"/>
<accession>A0A7C8MNZ2</accession>
<comment type="caution">
    <text evidence="2">The sequence shown here is derived from an EMBL/GenBank/DDBJ whole genome shotgun (WGS) entry which is preliminary data.</text>
</comment>
<proteinExistence type="predicted"/>
<name>A0A7C8MNZ2_9PEZI</name>
<dbReference type="EMBL" id="WUBL01000143">
    <property type="protein sequence ID" value="KAF2964627.1"/>
    <property type="molecule type" value="Genomic_DNA"/>
</dbReference>
<dbReference type="Proteomes" id="UP000481858">
    <property type="component" value="Unassembled WGS sequence"/>
</dbReference>
<reference evidence="2 3" key="1">
    <citation type="submission" date="2019-12" db="EMBL/GenBank/DDBJ databases">
        <title>Draft genome sequence of the ascomycete Xylaria multiplex DSM 110363.</title>
        <authorList>
            <person name="Buettner E."/>
            <person name="Kellner H."/>
        </authorList>
    </citation>
    <scope>NUCLEOTIDE SEQUENCE [LARGE SCALE GENOMIC DNA]</scope>
    <source>
        <strain evidence="2 3">DSM 110363</strain>
    </source>
</reference>
<feature type="compositionally biased region" description="Basic and acidic residues" evidence="1">
    <location>
        <begin position="128"/>
        <end position="137"/>
    </location>
</feature>
<keyword evidence="3" id="KW-1185">Reference proteome</keyword>